<evidence type="ECO:0000313" key="1">
    <source>
        <dbReference type="EMBL" id="PLW81301.1"/>
    </source>
</evidence>
<protein>
    <submittedName>
        <fullName evidence="1">DUF3800 domain-containing protein</fullName>
    </submittedName>
</protein>
<dbReference type="RefSeq" id="WP_101522502.1">
    <property type="nucleotide sequence ID" value="NZ_PKLZ01000014.1"/>
</dbReference>
<dbReference type="InterPro" id="IPR024524">
    <property type="entry name" value="DUF3800"/>
</dbReference>
<organism evidence="1 2">
    <name type="scientific">Kineobactrum sediminis</name>
    <dbReference type="NCBI Taxonomy" id="1905677"/>
    <lineage>
        <taxon>Bacteria</taxon>
        <taxon>Pseudomonadati</taxon>
        <taxon>Pseudomonadota</taxon>
        <taxon>Gammaproteobacteria</taxon>
        <taxon>Cellvibrionales</taxon>
        <taxon>Halieaceae</taxon>
        <taxon>Kineobactrum</taxon>
    </lineage>
</organism>
<dbReference type="OrthoDB" id="9799211at2"/>
<keyword evidence="2" id="KW-1185">Reference proteome</keyword>
<dbReference type="Pfam" id="PF12686">
    <property type="entry name" value="DUF3800"/>
    <property type="match status" value="1"/>
</dbReference>
<dbReference type="EMBL" id="PKLZ01000014">
    <property type="protein sequence ID" value="PLW81301.1"/>
    <property type="molecule type" value="Genomic_DNA"/>
</dbReference>
<gene>
    <name evidence="1" type="ORF">CWI75_15815</name>
</gene>
<reference evidence="2" key="1">
    <citation type="submission" date="2017-11" db="EMBL/GenBank/DDBJ databases">
        <title>The draft genome sequence of Chromatocurvus sp. F02.</title>
        <authorList>
            <person name="Du Z.-J."/>
            <person name="Chang Y.-Q."/>
        </authorList>
    </citation>
    <scope>NUCLEOTIDE SEQUENCE [LARGE SCALE GENOMIC DNA]</scope>
    <source>
        <strain evidence="2">F02</strain>
    </source>
</reference>
<name>A0A2N5XYT7_9GAMM</name>
<sequence length="233" mass="27114">MDFEVYCDESRPEIVFSRNGKDRFLLIGSLWMPARLRGEFKRDMHRIRDQWTTWGEIKWSKVSQSRLGFYQDLIDQFLAYGEEVRFRCIVVDGDQLDMDWHDGDAELGFYKFYYQLLHHWILDFNRYSIYCDTKTNRDPSRLRVLKDCLNNSNLSSEIGSIQALPSPQVAPMQLTDLLLGIVGARFNQSVKEGGCKDSLIKHLETRLGVDVIGPTSKGETKFNVFRIRLAGGW</sequence>
<comment type="caution">
    <text evidence="1">The sequence shown here is derived from an EMBL/GenBank/DDBJ whole genome shotgun (WGS) entry which is preliminary data.</text>
</comment>
<accession>A0A2N5XYT7</accession>
<dbReference type="AlphaFoldDB" id="A0A2N5XYT7"/>
<proteinExistence type="predicted"/>
<dbReference type="Proteomes" id="UP000234845">
    <property type="component" value="Unassembled WGS sequence"/>
</dbReference>
<evidence type="ECO:0000313" key="2">
    <source>
        <dbReference type="Proteomes" id="UP000234845"/>
    </source>
</evidence>